<dbReference type="CDD" id="cd06579">
    <property type="entry name" value="TM_PBP1_transp_AraH_like"/>
    <property type="match status" value="1"/>
</dbReference>
<keyword evidence="5" id="KW-0997">Cell inner membrane</keyword>
<name>A0A7V3YLK5_9BACT</name>
<evidence type="ECO:0000256" key="9">
    <source>
        <dbReference type="ARBA" id="ARBA00025439"/>
    </source>
</evidence>
<dbReference type="AlphaFoldDB" id="A0A7V3YLK5"/>
<dbReference type="PANTHER" id="PTHR32196:SF71">
    <property type="entry name" value="AUTOINDUCER 2 IMPORT SYSTEM PERMEASE PROTEIN LSRD"/>
    <property type="match status" value="1"/>
</dbReference>
<comment type="subunit">
    <text evidence="2">The complex is composed of two ATP-binding proteins (LsrA), two transmembrane proteins (LsrC and LsrD) and a solute-binding protein (LsrB).</text>
</comment>
<keyword evidence="4" id="KW-1003">Cell membrane</keyword>
<evidence type="ECO:0000256" key="10">
    <source>
        <dbReference type="ARBA" id="ARBA00039381"/>
    </source>
</evidence>
<evidence type="ECO:0000256" key="6">
    <source>
        <dbReference type="ARBA" id="ARBA00022692"/>
    </source>
</evidence>
<feature type="transmembrane region" description="Helical" evidence="11">
    <location>
        <begin position="74"/>
        <end position="91"/>
    </location>
</feature>
<keyword evidence="3" id="KW-0813">Transport</keyword>
<dbReference type="Pfam" id="PF02653">
    <property type="entry name" value="BPD_transp_2"/>
    <property type="match status" value="1"/>
</dbReference>
<evidence type="ECO:0000256" key="5">
    <source>
        <dbReference type="ARBA" id="ARBA00022519"/>
    </source>
</evidence>
<dbReference type="PANTHER" id="PTHR32196">
    <property type="entry name" value="ABC TRANSPORTER PERMEASE PROTEIN YPHD-RELATED-RELATED"/>
    <property type="match status" value="1"/>
</dbReference>
<evidence type="ECO:0000256" key="7">
    <source>
        <dbReference type="ARBA" id="ARBA00022989"/>
    </source>
</evidence>
<feature type="transmembrane region" description="Helical" evidence="11">
    <location>
        <begin position="127"/>
        <end position="146"/>
    </location>
</feature>
<feature type="transmembrane region" description="Helical" evidence="11">
    <location>
        <begin position="46"/>
        <end position="67"/>
    </location>
</feature>
<feature type="transmembrane region" description="Helical" evidence="11">
    <location>
        <begin position="12"/>
        <end position="34"/>
    </location>
</feature>
<proteinExistence type="predicted"/>
<organism evidence="12">
    <name type="scientific">Candidatus Caldatribacterium californiense</name>
    <dbReference type="NCBI Taxonomy" id="1454726"/>
    <lineage>
        <taxon>Bacteria</taxon>
        <taxon>Pseudomonadati</taxon>
        <taxon>Atribacterota</taxon>
        <taxon>Atribacteria</taxon>
        <taxon>Atribacterales</taxon>
        <taxon>Candidatus Caldatribacteriaceae</taxon>
        <taxon>Candidatus Caldatribacterium</taxon>
    </lineage>
</organism>
<dbReference type="GO" id="GO:0022857">
    <property type="term" value="F:transmembrane transporter activity"/>
    <property type="evidence" value="ECO:0007669"/>
    <property type="project" value="InterPro"/>
</dbReference>
<protein>
    <recommendedName>
        <fullName evidence="10">Autoinducer 2 import system permease protein LsrD</fullName>
    </recommendedName>
</protein>
<evidence type="ECO:0000256" key="3">
    <source>
        <dbReference type="ARBA" id="ARBA00022448"/>
    </source>
</evidence>
<feature type="transmembrane region" description="Helical" evidence="11">
    <location>
        <begin position="220"/>
        <end position="242"/>
    </location>
</feature>
<keyword evidence="7 11" id="KW-1133">Transmembrane helix</keyword>
<feature type="transmembrane region" description="Helical" evidence="11">
    <location>
        <begin position="97"/>
        <end position="120"/>
    </location>
</feature>
<feature type="transmembrane region" description="Helical" evidence="11">
    <location>
        <begin position="273"/>
        <end position="290"/>
    </location>
</feature>
<comment type="subcellular location">
    <subcellularLocation>
        <location evidence="1">Cell membrane</location>
        <topology evidence="1">Multi-pass membrane protein</topology>
    </subcellularLocation>
</comment>
<evidence type="ECO:0000256" key="8">
    <source>
        <dbReference type="ARBA" id="ARBA00023136"/>
    </source>
</evidence>
<keyword evidence="8 11" id="KW-0472">Membrane</keyword>
<dbReference type="EMBL" id="DTEN01000167">
    <property type="protein sequence ID" value="HGI74876.1"/>
    <property type="molecule type" value="Genomic_DNA"/>
</dbReference>
<sequence length="331" mass="36028">MNERRMGLGRKLLLSRSSSVLIVLVVLTLGFAILSPEHRFVDPDNLRVLLSLGSEFSIVALGVGLLMVCGEFDLSIGSILVFCSFVFLRLFEAQVPLFFVALTTILVGAALGIINGLITVRAQIPSFVTTLGTMMMWRGLALLFSGGEQRGCDVSTVPSQYFLPFFTGRIGGVFPAQAFWFIVFAVFLGILLHYHRFGNWIYATGDNRDAARAMGINTDLVKTICFMIVGVLCGFVACAQIARTACFTSRAGEGWELKAVAASVVGGTSLRGGVGSMVGIFIGALTISVIENGLVVMRIPYFWTYVVFGLVILFSVLSSMYIEKKQREVHQ</sequence>
<keyword evidence="6 11" id="KW-0812">Transmembrane</keyword>
<evidence type="ECO:0000256" key="4">
    <source>
        <dbReference type="ARBA" id="ARBA00022475"/>
    </source>
</evidence>
<comment type="caution">
    <text evidence="12">The sequence shown here is derived from an EMBL/GenBank/DDBJ whole genome shotgun (WGS) entry which is preliminary data.</text>
</comment>
<feature type="transmembrane region" description="Helical" evidence="11">
    <location>
        <begin position="166"/>
        <end position="192"/>
    </location>
</feature>
<dbReference type="GO" id="GO:0005886">
    <property type="term" value="C:plasma membrane"/>
    <property type="evidence" value="ECO:0007669"/>
    <property type="project" value="UniProtKB-SubCell"/>
</dbReference>
<feature type="transmembrane region" description="Helical" evidence="11">
    <location>
        <begin position="302"/>
        <end position="322"/>
    </location>
</feature>
<accession>A0A7V3YLK5</accession>
<dbReference type="InterPro" id="IPR001851">
    <property type="entry name" value="ABC_transp_permease"/>
</dbReference>
<gene>
    <name evidence="12" type="ORF">ENU96_04275</name>
</gene>
<evidence type="ECO:0000256" key="2">
    <source>
        <dbReference type="ARBA" id="ARBA00011262"/>
    </source>
</evidence>
<reference evidence="12" key="1">
    <citation type="journal article" date="2020" name="mSystems">
        <title>Genome- and Community-Level Interaction Insights into Carbon Utilization and Element Cycling Functions of Hydrothermarchaeota in Hydrothermal Sediment.</title>
        <authorList>
            <person name="Zhou Z."/>
            <person name="Liu Y."/>
            <person name="Xu W."/>
            <person name="Pan J."/>
            <person name="Luo Z.H."/>
            <person name="Li M."/>
        </authorList>
    </citation>
    <scope>NUCLEOTIDE SEQUENCE [LARGE SCALE GENOMIC DNA]</scope>
    <source>
        <strain evidence="12">SpSt-716</strain>
    </source>
</reference>
<evidence type="ECO:0000256" key="1">
    <source>
        <dbReference type="ARBA" id="ARBA00004651"/>
    </source>
</evidence>
<evidence type="ECO:0000313" key="12">
    <source>
        <dbReference type="EMBL" id="HGI74876.1"/>
    </source>
</evidence>
<comment type="function">
    <text evidence="9">Part of the ABC transporter complex LsrABCD involved in autoinducer 2 (AI-2) import. Probably responsible for the translocation of the substrate across the membrane.</text>
</comment>
<evidence type="ECO:0000256" key="11">
    <source>
        <dbReference type="SAM" id="Phobius"/>
    </source>
</evidence>